<name>A0A7C3KI12_9CYAN</name>
<comment type="caution">
    <text evidence="1">The sequence shown here is derived from an EMBL/GenBank/DDBJ whole genome shotgun (WGS) entry which is preliminary data.</text>
</comment>
<organism evidence="1">
    <name type="scientific">Oscillatoriales cyanobacterium SpSt-418</name>
    <dbReference type="NCBI Taxonomy" id="2282169"/>
    <lineage>
        <taxon>Bacteria</taxon>
        <taxon>Bacillati</taxon>
        <taxon>Cyanobacteriota</taxon>
        <taxon>Cyanophyceae</taxon>
        <taxon>Oscillatoriophycideae</taxon>
        <taxon>Oscillatoriales</taxon>
    </lineage>
</organism>
<reference evidence="1" key="1">
    <citation type="journal article" date="2020" name="mSystems">
        <title>Genome- and Community-Level Interaction Insights into Carbon Utilization and Element Cycling Functions of Hydrothermarchaeota in Hydrothermal Sediment.</title>
        <authorList>
            <person name="Zhou Z."/>
            <person name="Liu Y."/>
            <person name="Xu W."/>
            <person name="Pan J."/>
            <person name="Luo Z.H."/>
            <person name="Li M."/>
        </authorList>
    </citation>
    <scope>NUCLEOTIDE SEQUENCE [LARGE SCALE GENOMIC DNA]</scope>
    <source>
        <strain evidence="1">SpSt-418</strain>
    </source>
</reference>
<proteinExistence type="predicted"/>
<protein>
    <submittedName>
        <fullName evidence="1">Uncharacterized protein</fullName>
    </submittedName>
</protein>
<sequence>MSNTWKRVFIALCLLLGTVGGFAFYFWQRATRLPDWYTANSTVEPINPQIVAQEAEAQRQVVTQKVDQVVRQANAGESVAVELDQKELNGLVQSEVNRSVKKLKVAKAVEGVNTSIRNETLETGAVINLNKLSETSLSSQEKEALTRVLQAFPALGDRPIYVGIEGKPRVENGQLVLDESTRIRLGGLSFSLPEVAERLGIAPEELQERINVNLQLGDLQVKDVELQGDRLVIRGAAAN</sequence>
<dbReference type="EMBL" id="DSRU01000321">
    <property type="protein sequence ID" value="HFN00432.1"/>
    <property type="molecule type" value="Genomic_DNA"/>
</dbReference>
<gene>
    <name evidence="1" type="ORF">ENR64_22325</name>
</gene>
<accession>A0A7C3KI12</accession>
<dbReference type="AlphaFoldDB" id="A0A7C3KI12"/>
<evidence type="ECO:0000313" key="1">
    <source>
        <dbReference type="EMBL" id="HFN00432.1"/>
    </source>
</evidence>